<dbReference type="Proteomes" id="UP000444316">
    <property type="component" value="Unassembled WGS sequence"/>
</dbReference>
<proteinExistence type="predicted"/>
<evidence type="ECO:0000256" key="1">
    <source>
        <dbReference type="SAM" id="MobiDB-lite"/>
    </source>
</evidence>
<dbReference type="AlphaFoldDB" id="A0A845I2K6"/>
<dbReference type="RefSeq" id="WP_161034518.1">
    <property type="nucleotide sequence ID" value="NZ_WWCL01000001.1"/>
</dbReference>
<sequence length="82" mass="8654">MNILRNFEAVFVVALGLASAASYTLDSTMDNTNYATPAMAAASNMQVVVVSAKRLSPEQKQAMQEGARPATLATRSSTSSKI</sequence>
<dbReference type="EMBL" id="WWCL01000001">
    <property type="protein sequence ID" value="MYN44938.1"/>
    <property type="molecule type" value="Genomic_DNA"/>
</dbReference>
<name>A0A845I2K6_9BURK</name>
<organism evidence="2 3">
    <name type="scientific">Duganella fentianensis</name>
    <dbReference type="NCBI Taxonomy" id="2692177"/>
    <lineage>
        <taxon>Bacteria</taxon>
        <taxon>Pseudomonadati</taxon>
        <taxon>Pseudomonadota</taxon>
        <taxon>Betaproteobacteria</taxon>
        <taxon>Burkholderiales</taxon>
        <taxon>Oxalobacteraceae</taxon>
        <taxon>Telluria group</taxon>
        <taxon>Duganella</taxon>
    </lineage>
</organism>
<comment type="caution">
    <text evidence="2">The sequence shown here is derived from an EMBL/GenBank/DDBJ whole genome shotgun (WGS) entry which is preliminary data.</text>
</comment>
<accession>A0A845I2K6</accession>
<gene>
    <name evidence="2" type="ORF">GTP23_07630</name>
</gene>
<feature type="compositionally biased region" description="Polar residues" evidence="1">
    <location>
        <begin position="73"/>
        <end position="82"/>
    </location>
</feature>
<reference evidence="2" key="1">
    <citation type="submission" date="2019-12" db="EMBL/GenBank/DDBJ databases">
        <title>Novel species isolated from a subtropical stream in China.</title>
        <authorList>
            <person name="Lu H."/>
        </authorList>
    </citation>
    <scope>NUCLEOTIDE SEQUENCE [LARGE SCALE GENOMIC DNA]</scope>
    <source>
        <strain evidence="2">FT93W</strain>
    </source>
</reference>
<protein>
    <submittedName>
        <fullName evidence="2">Uncharacterized protein</fullName>
    </submittedName>
</protein>
<evidence type="ECO:0000313" key="2">
    <source>
        <dbReference type="EMBL" id="MYN44938.1"/>
    </source>
</evidence>
<feature type="region of interest" description="Disordered" evidence="1">
    <location>
        <begin position="59"/>
        <end position="82"/>
    </location>
</feature>
<evidence type="ECO:0000313" key="3">
    <source>
        <dbReference type="Proteomes" id="UP000444316"/>
    </source>
</evidence>
<keyword evidence="3" id="KW-1185">Reference proteome</keyword>